<feature type="transmembrane region" description="Helical" evidence="1">
    <location>
        <begin position="227"/>
        <end position="247"/>
    </location>
</feature>
<keyword evidence="1" id="KW-1133">Transmembrane helix</keyword>
<feature type="transmembrane region" description="Helical" evidence="1">
    <location>
        <begin position="85"/>
        <end position="104"/>
    </location>
</feature>
<feature type="transmembrane region" description="Helical" evidence="1">
    <location>
        <begin position="186"/>
        <end position="207"/>
    </location>
</feature>
<organism evidence="2 3">
    <name type="scientific">Rhizobium terricola</name>
    <dbReference type="NCBI Taxonomy" id="2728849"/>
    <lineage>
        <taxon>Bacteria</taxon>
        <taxon>Pseudomonadati</taxon>
        <taxon>Pseudomonadota</taxon>
        <taxon>Alphaproteobacteria</taxon>
        <taxon>Hyphomicrobiales</taxon>
        <taxon>Rhizobiaceae</taxon>
        <taxon>Rhizobium/Agrobacterium group</taxon>
        <taxon>Rhizobium</taxon>
    </lineage>
</organism>
<feature type="transmembrane region" description="Helical" evidence="1">
    <location>
        <begin position="53"/>
        <end position="73"/>
    </location>
</feature>
<feature type="transmembrane region" description="Helical" evidence="1">
    <location>
        <begin position="290"/>
        <end position="316"/>
    </location>
</feature>
<dbReference type="EMBL" id="JABBGK010000004">
    <property type="protein sequence ID" value="NML76057.1"/>
    <property type="molecule type" value="Genomic_DNA"/>
</dbReference>
<feature type="transmembrane region" description="Helical" evidence="1">
    <location>
        <begin position="322"/>
        <end position="341"/>
    </location>
</feature>
<feature type="transmembrane region" description="Helical" evidence="1">
    <location>
        <begin position="110"/>
        <end position="136"/>
    </location>
</feature>
<comment type="caution">
    <text evidence="2">The sequence shown here is derived from an EMBL/GenBank/DDBJ whole genome shotgun (WGS) entry which is preliminary data.</text>
</comment>
<accession>A0A7Y0AYW9</accession>
<name>A0A7Y0AYW9_9HYPH</name>
<evidence type="ECO:0000256" key="1">
    <source>
        <dbReference type="SAM" id="Phobius"/>
    </source>
</evidence>
<keyword evidence="1" id="KW-0472">Membrane</keyword>
<protein>
    <submittedName>
        <fullName evidence="2">Uncharacterized protein</fullName>
    </submittedName>
</protein>
<sequence length="453" mass="47198">MPSASLSRWTMGYFAAACLFLLIGQALLAAGYGDPISAVEAPSTLAVVHLFTAGWLGLLMSGALLQFVPVLIAKPLKGEGAAFPALGAIVAGASSLVIGFAGMAGDLSLAPHLLTCGALLLAGGYLCVAAILVLTIATARPLGLPARFVTVGLFCLCATFGLGVIFALALSGFLPASWLAFLPDALPLHVALGLGGWLSFSALGVSYRLLPMFMLAPDSASRFGGKVWIAGSAAIAVLTAVLAMVLADVPGARIIMVAALGLSVVGLGLYGADLLTIYRARRRPQLELNSLASIAAFAALAAGALWLTLATIAGRLGEDVPAIVYLLGFGWLTGLGLAKLYKIVPFLTWLECYGPVLGRGPTPRVQDLVNEPRARLWFAMFHCAVVASTVSLVLGSNLLFRSAASLQFAAIAGLCFEFFRARSLMEVEPNKRLPAGAVRPNFFLPSFHPMRSQ</sequence>
<feature type="transmembrane region" description="Helical" evidence="1">
    <location>
        <begin position="376"/>
        <end position="394"/>
    </location>
</feature>
<feature type="transmembrane region" description="Helical" evidence="1">
    <location>
        <begin position="253"/>
        <end position="278"/>
    </location>
</feature>
<dbReference type="AlphaFoldDB" id="A0A7Y0AYW9"/>
<dbReference type="RefSeq" id="WP_169594277.1">
    <property type="nucleotide sequence ID" value="NZ_JABBGK010000004.1"/>
</dbReference>
<keyword evidence="3" id="KW-1185">Reference proteome</keyword>
<keyword evidence="1" id="KW-0812">Transmembrane</keyword>
<proteinExistence type="predicted"/>
<evidence type="ECO:0000313" key="2">
    <source>
        <dbReference type="EMBL" id="NML76057.1"/>
    </source>
</evidence>
<feature type="transmembrane region" description="Helical" evidence="1">
    <location>
        <begin position="148"/>
        <end position="174"/>
    </location>
</feature>
<gene>
    <name evidence="2" type="ORF">HHL25_18140</name>
</gene>
<evidence type="ECO:0000313" key="3">
    <source>
        <dbReference type="Proteomes" id="UP000541470"/>
    </source>
</evidence>
<reference evidence="2 3" key="1">
    <citation type="submission" date="2020-04" db="EMBL/GenBank/DDBJ databases">
        <title>Rhizobium sp. S-51 isolated from soil.</title>
        <authorList>
            <person name="Dahal R.H."/>
        </authorList>
    </citation>
    <scope>NUCLEOTIDE SEQUENCE [LARGE SCALE GENOMIC DNA]</scope>
    <source>
        <strain evidence="2 3">S-51</strain>
    </source>
</reference>
<dbReference type="Proteomes" id="UP000541470">
    <property type="component" value="Unassembled WGS sequence"/>
</dbReference>